<evidence type="ECO:0000313" key="1">
    <source>
        <dbReference type="Ensembl" id="ENSHHUP00000040675.1"/>
    </source>
</evidence>
<accession>A0A4W5MTD1</accession>
<protein>
    <submittedName>
        <fullName evidence="1">Uncharacterized protein</fullName>
    </submittedName>
</protein>
<proteinExistence type="predicted"/>
<reference evidence="1" key="2">
    <citation type="submission" date="2025-08" db="UniProtKB">
        <authorList>
            <consortium name="Ensembl"/>
        </authorList>
    </citation>
    <scope>IDENTIFICATION</scope>
</reference>
<organism evidence="1 2">
    <name type="scientific">Hucho hucho</name>
    <name type="common">huchen</name>
    <dbReference type="NCBI Taxonomy" id="62062"/>
    <lineage>
        <taxon>Eukaryota</taxon>
        <taxon>Metazoa</taxon>
        <taxon>Chordata</taxon>
        <taxon>Craniata</taxon>
        <taxon>Vertebrata</taxon>
        <taxon>Euteleostomi</taxon>
        <taxon>Actinopterygii</taxon>
        <taxon>Neopterygii</taxon>
        <taxon>Teleostei</taxon>
        <taxon>Protacanthopterygii</taxon>
        <taxon>Salmoniformes</taxon>
        <taxon>Salmonidae</taxon>
        <taxon>Salmoninae</taxon>
        <taxon>Hucho</taxon>
    </lineage>
</organism>
<dbReference type="STRING" id="62062.ENSHHUP00000040675"/>
<reference evidence="1" key="3">
    <citation type="submission" date="2025-09" db="UniProtKB">
        <authorList>
            <consortium name="Ensembl"/>
        </authorList>
    </citation>
    <scope>IDENTIFICATION</scope>
</reference>
<keyword evidence="2" id="KW-1185">Reference proteome</keyword>
<name>A0A4W5MTD1_9TELE</name>
<dbReference type="AlphaFoldDB" id="A0A4W5MTD1"/>
<dbReference type="Ensembl" id="ENSHHUT00000042249.1">
    <property type="protein sequence ID" value="ENSHHUP00000040675.1"/>
    <property type="gene ID" value="ENSHHUG00000025144.1"/>
</dbReference>
<reference evidence="2" key="1">
    <citation type="submission" date="2018-06" db="EMBL/GenBank/DDBJ databases">
        <title>Genome assembly of Danube salmon.</title>
        <authorList>
            <person name="Macqueen D.J."/>
            <person name="Gundappa M.K."/>
        </authorList>
    </citation>
    <scope>NUCLEOTIDE SEQUENCE [LARGE SCALE GENOMIC DNA]</scope>
</reference>
<dbReference type="Proteomes" id="UP000314982">
    <property type="component" value="Unassembled WGS sequence"/>
</dbReference>
<evidence type="ECO:0000313" key="2">
    <source>
        <dbReference type="Proteomes" id="UP000314982"/>
    </source>
</evidence>
<sequence>MANAHRVNVLFASCLKTPVDPHTKAPLALYERQRVLPHSSAAGHIDNRDYEKEVRYRQMSFVFEKIALDSFS</sequence>
<dbReference type="GeneTree" id="ENSGT00940000178862"/>